<evidence type="ECO:0000313" key="2">
    <source>
        <dbReference type="EMBL" id="GIY19348.1"/>
    </source>
</evidence>
<keyword evidence="1" id="KW-0812">Transmembrane</keyword>
<sequence>MRQRDICTFDRCQIRCLKSRKRNKTLLNVFRRLERSNIQSRQTSSLGETSSAQLCYGCDSSSHVFAASILFDTMISLQSVFFRLDFPFVFCWKKVNFNFRLVSACGRNNALDSLGNAKQYTQISPTTITPFFFFYFSQLVWLHDHSCAELEHWVVVVLGILISFYSYLSIVVINKF</sequence>
<organism evidence="2 3">
    <name type="scientific">Caerostris extrusa</name>
    <name type="common">Bark spider</name>
    <name type="synonym">Caerostris bankana</name>
    <dbReference type="NCBI Taxonomy" id="172846"/>
    <lineage>
        <taxon>Eukaryota</taxon>
        <taxon>Metazoa</taxon>
        <taxon>Ecdysozoa</taxon>
        <taxon>Arthropoda</taxon>
        <taxon>Chelicerata</taxon>
        <taxon>Arachnida</taxon>
        <taxon>Araneae</taxon>
        <taxon>Araneomorphae</taxon>
        <taxon>Entelegynae</taxon>
        <taxon>Araneoidea</taxon>
        <taxon>Araneidae</taxon>
        <taxon>Caerostris</taxon>
    </lineage>
</organism>
<evidence type="ECO:0000256" key="1">
    <source>
        <dbReference type="SAM" id="Phobius"/>
    </source>
</evidence>
<evidence type="ECO:0000313" key="3">
    <source>
        <dbReference type="Proteomes" id="UP001054945"/>
    </source>
</evidence>
<keyword evidence="3" id="KW-1185">Reference proteome</keyword>
<dbReference type="Proteomes" id="UP001054945">
    <property type="component" value="Unassembled WGS sequence"/>
</dbReference>
<keyword evidence="1" id="KW-0472">Membrane</keyword>
<name>A0AAV4RBJ8_CAEEX</name>
<feature type="transmembrane region" description="Helical" evidence="1">
    <location>
        <begin position="123"/>
        <end position="141"/>
    </location>
</feature>
<keyword evidence="1" id="KW-1133">Transmembrane helix</keyword>
<gene>
    <name evidence="2" type="ORF">CEXT_237841</name>
</gene>
<comment type="caution">
    <text evidence="2">The sequence shown here is derived from an EMBL/GenBank/DDBJ whole genome shotgun (WGS) entry which is preliminary data.</text>
</comment>
<accession>A0AAV4RBJ8</accession>
<protein>
    <submittedName>
        <fullName evidence="2">Uncharacterized protein</fullName>
    </submittedName>
</protein>
<dbReference type="AlphaFoldDB" id="A0AAV4RBJ8"/>
<feature type="transmembrane region" description="Helical" evidence="1">
    <location>
        <begin position="153"/>
        <end position="173"/>
    </location>
</feature>
<dbReference type="EMBL" id="BPLR01007741">
    <property type="protein sequence ID" value="GIY19348.1"/>
    <property type="molecule type" value="Genomic_DNA"/>
</dbReference>
<reference evidence="2 3" key="1">
    <citation type="submission" date="2021-06" db="EMBL/GenBank/DDBJ databases">
        <title>Caerostris extrusa draft genome.</title>
        <authorList>
            <person name="Kono N."/>
            <person name="Arakawa K."/>
        </authorList>
    </citation>
    <scope>NUCLEOTIDE SEQUENCE [LARGE SCALE GENOMIC DNA]</scope>
</reference>
<proteinExistence type="predicted"/>